<dbReference type="AlphaFoldDB" id="A0AAE1H370"/>
<dbReference type="PROSITE" id="PS00375">
    <property type="entry name" value="UDPGT"/>
    <property type="match status" value="1"/>
</dbReference>
<evidence type="ECO:0000256" key="1">
    <source>
        <dbReference type="ARBA" id="ARBA00009995"/>
    </source>
</evidence>
<keyword evidence="2" id="KW-0328">Glycosyltransferase</keyword>
<dbReference type="CDD" id="cd03784">
    <property type="entry name" value="GT1_Gtf-like"/>
    <property type="match status" value="1"/>
</dbReference>
<evidence type="ECO:0000256" key="2">
    <source>
        <dbReference type="ARBA" id="ARBA00022676"/>
    </source>
</evidence>
<accession>A0AAE1H370</accession>
<dbReference type="EMBL" id="JAHWGI010000337">
    <property type="protein sequence ID" value="KAK3913733.1"/>
    <property type="molecule type" value="Genomic_DNA"/>
</dbReference>
<gene>
    <name evidence="5" type="ORF">KUF71_023190</name>
</gene>
<name>A0AAE1H370_9NEOP</name>
<keyword evidence="6" id="KW-1185">Reference proteome</keyword>
<dbReference type="InterPro" id="IPR035595">
    <property type="entry name" value="UDP_glycos_trans_CS"/>
</dbReference>
<dbReference type="PANTHER" id="PTHR48043">
    <property type="entry name" value="EG:EG0003.4 PROTEIN-RELATED"/>
    <property type="match status" value="1"/>
</dbReference>
<evidence type="ECO:0000256" key="3">
    <source>
        <dbReference type="ARBA" id="ARBA00022679"/>
    </source>
</evidence>
<evidence type="ECO:0000313" key="5">
    <source>
        <dbReference type="EMBL" id="KAK3913733.1"/>
    </source>
</evidence>
<keyword evidence="4" id="KW-1133">Transmembrane helix</keyword>
<keyword evidence="4" id="KW-0472">Membrane</keyword>
<dbReference type="SUPFAM" id="SSF53756">
    <property type="entry name" value="UDP-Glycosyltransferase/glycogen phosphorylase"/>
    <property type="match status" value="1"/>
</dbReference>
<keyword evidence="3" id="KW-0808">Transferase</keyword>
<proteinExistence type="inferred from homology"/>
<comment type="caution">
    <text evidence="5">The sequence shown here is derived from an EMBL/GenBank/DDBJ whole genome shotgun (WGS) entry which is preliminary data.</text>
</comment>
<dbReference type="InterPro" id="IPR002213">
    <property type="entry name" value="UDP_glucos_trans"/>
</dbReference>
<feature type="transmembrane region" description="Helical" evidence="4">
    <location>
        <begin position="587"/>
        <end position="607"/>
    </location>
</feature>
<sequence length="674" mass="74429">MHVFLWGWMTSAVPPPPSRAEARADPPHIGGLIAIDRTGPRGLKWQPSRFSKGTRRAWPSFTPTEVVLALAPERRPVPVPAPRPDPNRMTWIRWAQSALALACALLLLLGGASGHGHHQQTLFGDGPTAPSNILMVTMGGTRSHKVPFMALGRALVQKGHNVTFLSAFPPARDSPEEPGFEEITPLGLVLYVRNYTDWDLVGARFRGEEPVPWDQALAYTYETCEHMLSDPETQHLLHSGRHFDLLILDGAYPECAVGLVHHFNAPFMYINTVGFHLASVSTSGSPVPYATTPFLSRGFTDKMTLLQRAENTFFHTLFWGLNNWLMTPLVQNVLNKHFPTIPPVGRITKNVSFILQNAHHTVSYPRPYLPNVAEIACIHCREARPLPKALDEFVRGGKGNGFIFVSMGSSVRATNMPELLRLLFLRVFAQLPYQVLWKWEFGSEGMPDLPPNVRLERWLPQQDLLGHPKIVAFLTHGGLLSMFETVYHGVPVVTLPVFCDHDANSAKAHDDGYAIRLELQHLTAEDLYASLKAVIEEPRYRAAAKYRQAILRDQSVGPLQTAVYWTEYVLRHRGAPHLMAPVRDMPLYQWLLLDVIAVYALIACVAYKTVASMARFTYRCISSPPAPRGAGSKANGGVLPNGLANGIANGVASGIANGVAHSLSSGVASGKKRN</sequence>
<dbReference type="GO" id="GO:0008194">
    <property type="term" value="F:UDP-glycosyltransferase activity"/>
    <property type="evidence" value="ECO:0007669"/>
    <property type="project" value="InterPro"/>
</dbReference>
<protein>
    <submittedName>
        <fullName evidence="5">UDP-glucosyltransferase 2</fullName>
    </submittedName>
</protein>
<evidence type="ECO:0000256" key="4">
    <source>
        <dbReference type="SAM" id="Phobius"/>
    </source>
</evidence>
<dbReference type="Gene3D" id="3.40.50.2000">
    <property type="entry name" value="Glycogen Phosphorylase B"/>
    <property type="match status" value="2"/>
</dbReference>
<dbReference type="Pfam" id="PF00201">
    <property type="entry name" value="UDPGT"/>
    <property type="match status" value="1"/>
</dbReference>
<keyword evidence="4" id="KW-0812">Transmembrane</keyword>
<organism evidence="5 6">
    <name type="scientific">Frankliniella fusca</name>
    <dbReference type="NCBI Taxonomy" id="407009"/>
    <lineage>
        <taxon>Eukaryota</taxon>
        <taxon>Metazoa</taxon>
        <taxon>Ecdysozoa</taxon>
        <taxon>Arthropoda</taxon>
        <taxon>Hexapoda</taxon>
        <taxon>Insecta</taxon>
        <taxon>Pterygota</taxon>
        <taxon>Neoptera</taxon>
        <taxon>Paraneoptera</taxon>
        <taxon>Thysanoptera</taxon>
        <taxon>Terebrantia</taxon>
        <taxon>Thripoidea</taxon>
        <taxon>Thripidae</taxon>
        <taxon>Frankliniella</taxon>
    </lineage>
</organism>
<dbReference type="PANTHER" id="PTHR48043:SF27">
    <property type="entry name" value="UDP-GLUCURONOSYLTRANSFERASE"/>
    <property type="match status" value="1"/>
</dbReference>
<dbReference type="FunFam" id="3.40.50.2000:FF:000021">
    <property type="entry name" value="UDP-glucuronosyltransferase"/>
    <property type="match status" value="1"/>
</dbReference>
<reference evidence="5" key="2">
    <citation type="journal article" date="2023" name="BMC Genomics">
        <title>Pest status, molecular evolution, and epigenetic factors derived from the genome assembly of Frankliniella fusca, a thysanopteran phytovirus vector.</title>
        <authorList>
            <person name="Catto M.A."/>
            <person name="Labadie P.E."/>
            <person name="Jacobson A.L."/>
            <person name="Kennedy G.G."/>
            <person name="Srinivasan R."/>
            <person name="Hunt B.G."/>
        </authorList>
    </citation>
    <scope>NUCLEOTIDE SEQUENCE</scope>
    <source>
        <strain evidence="5">PL_HMW_Pooled</strain>
    </source>
</reference>
<dbReference type="InterPro" id="IPR050271">
    <property type="entry name" value="UDP-glycosyltransferase"/>
</dbReference>
<reference evidence="5" key="1">
    <citation type="submission" date="2021-07" db="EMBL/GenBank/DDBJ databases">
        <authorList>
            <person name="Catto M.A."/>
            <person name="Jacobson A."/>
            <person name="Kennedy G."/>
            <person name="Labadie P."/>
            <person name="Hunt B.G."/>
            <person name="Srinivasan R."/>
        </authorList>
    </citation>
    <scope>NUCLEOTIDE SEQUENCE</scope>
    <source>
        <strain evidence="5">PL_HMW_Pooled</strain>
        <tissue evidence="5">Head</tissue>
    </source>
</reference>
<dbReference type="Proteomes" id="UP001219518">
    <property type="component" value="Unassembled WGS sequence"/>
</dbReference>
<comment type="similarity">
    <text evidence="1">Belongs to the UDP-glycosyltransferase family.</text>
</comment>
<evidence type="ECO:0000313" key="6">
    <source>
        <dbReference type="Proteomes" id="UP001219518"/>
    </source>
</evidence>